<proteinExistence type="predicted"/>
<dbReference type="EMBL" id="JACGWJ010000369">
    <property type="protein sequence ID" value="KAL0292939.1"/>
    <property type="molecule type" value="Genomic_DNA"/>
</dbReference>
<name>A0AAW2JF22_SESRA</name>
<sequence>MENRAILREWFDRVDSQRTGNITASQLKVQLLLFQSALLSLKSTANFLYVMMSNFVYLDGQNAFAVGNLHFPVSVVQQMIRCSTVITAFGIMNPIHSIPRRNVAGLGFLC</sequence>
<accession>A0AAW2JF22</accession>
<protein>
    <recommendedName>
        <fullName evidence="2">EF-hand domain-containing protein</fullName>
    </recommendedName>
</protein>
<comment type="caution">
    <text evidence="1">The sequence shown here is derived from an EMBL/GenBank/DDBJ whole genome shotgun (WGS) entry which is preliminary data.</text>
</comment>
<evidence type="ECO:0008006" key="2">
    <source>
        <dbReference type="Google" id="ProtNLM"/>
    </source>
</evidence>
<reference evidence="1" key="1">
    <citation type="submission" date="2020-06" db="EMBL/GenBank/DDBJ databases">
        <authorList>
            <person name="Li T."/>
            <person name="Hu X."/>
            <person name="Zhang T."/>
            <person name="Song X."/>
            <person name="Zhang H."/>
            <person name="Dai N."/>
            <person name="Sheng W."/>
            <person name="Hou X."/>
            <person name="Wei L."/>
        </authorList>
    </citation>
    <scope>NUCLEOTIDE SEQUENCE</scope>
    <source>
        <strain evidence="1">G02</strain>
        <tissue evidence="1">Leaf</tissue>
    </source>
</reference>
<gene>
    <name evidence="1" type="ORF">Sradi_6965500</name>
</gene>
<dbReference type="AlphaFoldDB" id="A0AAW2JF22"/>
<organism evidence="1">
    <name type="scientific">Sesamum radiatum</name>
    <name type="common">Black benniseed</name>
    <dbReference type="NCBI Taxonomy" id="300843"/>
    <lineage>
        <taxon>Eukaryota</taxon>
        <taxon>Viridiplantae</taxon>
        <taxon>Streptophyta</taxon>
        <taxon>Embryophyta</taxon>
        <taxon>Tracheophyta</taxon>
        <taxon>Spermatophyta</taxon>
        <taxon>Magnoliopsida</taxon>
        <taxon>eudicotyledons</taxon>
        <taxon>Gunneridae</taxon>
        <taxon>Pentapetalae</taxon>
        <taxon>asterids</taxon>
        <taxon>lamiids</taxon>
        <taxon>Lamiales</taxon>
        <taxon>Pedaliaceae</taxon>
        <taxon>Sesamum</taxon>
    </lineage>
</organism>
<reference evidence="1" key="2">
    <citation type="journal article" date="2024" name="Plant">
        <title>Genomic evolution and insights into agronomic trait innovations of Sesamum species.</title>
        <authorList>
            <person name="Miao H."/>
            <person name="Wang L."/>
            <person name="Qu L."/>
            <person name="Liu H."/>
            <person name="Sun Y."/>
            <person name="Le M."/>
            <person name="Wang Q."/>
            <person name="Wei S."/>
            <person name="Zheng Y."/>
            <person name="Lin W."/>
            <person name="Duan Y."/>
            <person name="Cao H."/>
            <person name="Xiong S."/>
            <person name="Wang X."/>
            <person name="Wei L."/>
            <person name="Li C."/>
            <person name="Ma Q."/>
            <person name="Ju M."/>
            <person name="Zhao R."/>
            <person name="Li G."/>
            <person name="Mu C."/>
            <person name="Tian Q."/>
            <person name="Mei H."/>
            <person name="Zhang T."/>
            <person name="Gao T."/>
            <person name="Zhang H."/>
        </authorList>
    </citation>
    <scope>NUCLEOTIDE SEQUENCE</scope>
    <source>
        <strain evidence="1">G02</strain>
    </source>
</reference>
<evidence type="ECO:0000313" key="1">
    <source>
        <dbReference type="EMBL" id="KAL0292939.1"/>
    </source>
</evidence>